<keyword evidence="3" id="KW-1185">Reference proteome</keyword>
<dbReference type="InterPro" id="IPR029045">
    <property type="entry name" value="ClpP/crotonase-like_dom_sf"/>
</dbReference>
<protein>
    <submittedName>
        <fullName evidence="2">Enoyl-CoA hydratase/carnithine racemase</fullName>
    </submittedName>
</protein>
<dbReference type="PANTHER" id="PTHR43802">
    <property type="entry name" value="ENOYL-COA HYDRATASE"/>
    <property type="match status" value="1"/>
</dbReference>
<dbReference type="PANTHER" id="PTHR43802:SF1">
    <property type="entry name" value="IP11341P-RELATED"/>
    <property type="match status" value="1"/>
</dbReference>
<comment type="similarity">
    <text evidence="1">Belongs to the enoyl-CoA hydratase/isomerase family.</text>
</comment>
<comment type="caution">
    <text evidence="2">The sequence shown here is derived from an EMBL/GenBank/DDBJ whole genome shotgun (WGS) entry which is preliminary data.</text>
</comment>
<dbReference type="SUPFAM" id="SSF52096">
    <property type="entry name" value="ClpP/crotonase"/>
    <property type="match status" value="1"/>
</dbReference>
<dbReference type="OrthoDB" id="9775794at2"/>
<sequence>MSEQCMAGPTKLEEYSEKYKDLLLMTRRNGILEVRMHTQGESLQFDWPVLTAYGNAWSDIGRDPENEVMILTGTGDHWQVANPEIWKTKFMDWRKNRKLEMYQESLRMIENLIFCVDIPTIGVINGTGSHWQMGTLCDITICAEDTNFFDAHYLGGVSPGDGIVLALQNLTGIKRAAFCAYTGMNINAQVALELGIVSEVLPHEMLLPRAWELAEMIVQAPRSTRHLTHSILSRPWKKALVSNQGFQLAHQMYDMAIDEEGTYERLMKIRERFQKNNSAS</sequence>
<organism evidence="2 3">
    <name type="scientific">Lacrimispora xylanisolvens</name>
    <dbReference type="NCBI Taxonomy" id="384636"/>
    <lineage>
        <taxon>Bacteria</taxon>
        <taxon>Bacillati</taxon>
        <taxon>Bacillota</taxon>
        <taxon>Clostridia</taxon>
        <taxon>Lachnospirales</taxon>
        <taxon>Lachnospiraceae</taxon>
        <taxon>Lacrimispora</taxon>
    </lineage>
</organism>
<reference evidence="2 3" key="1">
    <citation type="submission" date="2018-02" db="EMBL/GenBank/DDBJ databases">
        <title>Genomic Encyclopedia of Archaeal and Bacterial Type Strains, Phase II (KMG-II): from individual species to whole genera.</title>
        <authorList>
            <person name="Goeker M."/>
        </authorList>
    </citation>
    <scope>NUCLEOTIDE SEQUENCE [LARGE SCALE GENOMIC DNA]</scope>
    <source>
        <strain evidence="2 3">DSM 3808</strain>
    </source>
</reference>
<dbReference type="Proteomes" id="UP000237749">
    <property type="component" value="Unassembled WGS sequence"/>
</dbReference>
<dbReference type="Gene3D" id="3.90.226.10">
    <property type="entry name" value="2-enoyl-CoA Hydratase, Chain A, domain 1"/>
    <property type="match status" value="1"/>
</dbReference>
<name>A0A2S6HYR0_9FIRM</name>
<dbReference type="GO" id="GO:0003824">
    <property type="term" value="F:catalytic activity"/>
    <property type="evidence" value="ECO:0007669"/>
    <property type="project" value="UniProtKB-ARBA"/>
</dbReference>
<evidence type="ECO:0000313" key="3">
    <source>
        <dbReference type="Proteomes" id="UP000237749"/>
    </source>
</evidence>
<dbReference type="RefSeq" id="WP_104433946.1">
    <property type="nucleotide sequence ID" value="NZ_PTJA01000001.1"/>
</dbReference>
<dbReference type="Pfam" id="PF00378">
    <property type="entry name" value="ECH_1"/>
    <property type="match status" value="1"/>
</dbReference>
<accession>A0A2S6HYR0</accession>
<dbReference type="InterPro" id="IPR001753">
    <property type="entry name" value="Enoyl-CoA_hydra/iso"/>
</dbReference>
<dbReference type="AlphaFoldDB" id="A0A2S6HYR0"/>
<dbReference type="CDD" id="cd06558">
    <property type="entry name" value="crotonase-like"/>
    <property type="match status" value="1"/>
</dbReference>
<proteinExistence type="inferred from homology"/>
<gene>
    <name evidence="2" type="ORF">BXY41_101356</name>
</gene>
<dbReference type="EMBL" id="PTJA01000001">
    <property type="protein sequence ID" value="PPK83293.1"/>
    <property type="molecule type" value="Genomic_DNA"/>
</dbReference>
<evidence type="ECO:0000256" key="1">
    <source>
        <dbReference type="ARBA" id="ARBA00005254"/>
    </source>
</evidence>
<evidence type="ECO:0000313" key="2">
    <source>
        <dbReference type="EMBL" id="PPK83293.1"/>
    </source>
</evidence>